<organism evidence="1">
    <name type="scientific">hydrothermal vent metagenome</name>
    <dbReference type="NCBI Taxonomy" id="652676"/>
    <lineage>
        <taxon>unclassified sequences</taxon>
        <taxon>metagenomes</taxon>
        <taxon>ecological metagenomes</taxon>
    </lineage>
</organism>
<dbReference type="EMBL" id="UOEX01000440">
    <property type="protein sequence ID" value="VAW42409.1"/>
    <property type="molecule type" value="Genomic_DNA"/>
</dbReference>
<sequence length="41" mass="4878">AVLGLLDTWKQALVIPPDPFAEYDKKQRQLTKLRKTRVRKR</sequence>
<name>A0A3B0VZI8_9ZZZZ</name>
<protein>
    <submittedName>
        <fullName evidence="1">Uncharacterized protein</fullName>
    </submittedName>
</protein>
<accession>A0A3B0VZI8</accession>
<feature type="non-terminal residue" evidence="1">
    <location>
        <position position="1"/>
    </location>
</feature>
<proteinExistence type="predicted"/>
<reference evidence="1" key="1">
    <citation type="submission" date="2018-06" db="EMBL/GenBank/DDBJ databases">
        <authorList>
            <person name="Zhirakovskaya E."/>
        </authorList>
    </citation>
    <scope>NUCLEOTIDE SEQUENCE</scope>
</reference>
<dbReference type="AlphaFoldDB" id="A0A3B0VZI8"/>
<gene>
    <name evidence="1" type="ORF">MNBD_DELTA03-1608</name>
</gene>
<evidence type="ECO:0000313" key="1">
    <source>
        <dbReference type="EMBL" id="VAW42409.1"/>
    </source>
</evidence>